<proteinExistence type="predicted"/>
<evidence type="ECO:0008006" key="3">
    <source>
        <dbReference type="Google" id="ProtNLM"/>
    </source>
</evidence>
<evidence type="ECO:0000313" key="2">
    <source>
        <dbReference type="Proteomes" id="UP000249254"/>
    </source>
</evidence>
<dbReference type="Proteomes" id="UP000249254">
    <property type="component" value="Unassembled WGS sequence"/>
</dbReference>
<dbReference type="SUPFAM" id="SSF53187">
    <property type="entry name" value="Zn-dependent exopeptidases"/>
    <property type="match status" value="1"/>
</dbReference>
<dbReference type="EMBL" id="QFYQ01000001">
    <property type="protein sequence ID" value="RAK53985.1"/>
    <property type="molecule type" value="Genomic_DNA"/>
</dbReference>
<dbReference type="AlphaFoldDB" id="A0A328AHJ8"/>
<keyword evidence="2" id="KW-1185">Reference proteome</keyword>
<sequence length="406" mass="42214">MGAAGFGLAASAAVSARAAADPLSGAALYADVKAYAALGEHRTGTAGDQACTAWLERALKREGYAVERQGFDYPVFDLEAATVTVDGASVPAFPLWTPAAGQASARITAEPARGAIAVLRFPFGTGHALEVSQAWRKPVEAAIAAGASGVVAVTENPLGELVAFNCAPKQPAWPVPVVAVAARSAALLATGSEGRISIAGAMRQGRAENLVARRPGTGKPLIVSTPKSGWFECAGERGSGIAIWLGLARRLAATDRNLVFMAASGHEFDGYGGHLFAEHLAPGPAEARGWVHIGANVASYDFALADGRITRLDHPQVSRLAAASEALLPVARKAFAGQLKYEAPIDIDKERAPGEIAEYQRRGYAPLFSLVGSHVLHHTRRDLPDVTSPAMLEPVARGLAAVVEAI</sequence>
<name>A0A328AHJ8_9CAUL</name>
<gene>
    <name evidence="1" type="ORF">DJ017_05340</name>
</gene>
<organism evidence="1 2">
    <name type="scientific">Phenylobacterium soli</name>
    <dbReference type="NCBI Taxonomy" id="2170551"/>
    <lineage>
        <taxon>Bacteria</taxon>
        <taxon>Pseudomonadati</taxon>
        <taxon>Pseudomonadota</taxon>
        <taxon>Alphaproteobacteria</taxon>
        <taxon>Caulobacterales</taxon>
        <taxon>Caulobacteraceae</taxon>
        <taxon>Phenylobacterium</taxon>
    </lineage>
</organism>
<dbReference type="Gene3D" id="3.40.630.10">
    <property type="entry name" value="Zn peptidases"/>
    <property type="match status" value="2"/>
</dbReference>
<evidence type="ECO:0000313" key="1">
    <source>
        <dbReference type="EMBL" id="RAK53985.1"/>
    </source>
</evidence>
<comment type="caution">
    <text evidence="1">The sequence shown here is derived from an EMBL/GenBank/DDBJ whole genome shotgun (WGS) entry which is preliminary data.</text>
</comment>
<accession>A0A328AHJ8</accession>
<reference evidence="2" key="1">
    <citation type="submission" date="2018-05" db="EMBL/GenBank/DDBJ databases">
        <authorList>
            <person name="Li X."/>
        </authorList>
    </citation>
    <scope>NUCLEOTIDE SEQUENCE [LARGE SCALE GENOMIC DNA]</scope>
    <source>
        <strain evidence="2">LX32</strain>
    </source>
</reference>
<protein>
    <recommendedName>
        <fullName evidence="3">Peptidase M28 domain-containing protein</fullName>
    </recommendedName>
</protein>